<organism evidence="2 3">
    <name type="scientific">Phytophthora infestans</name>
    <name type="common">Potato late blight agent</name>
    <name type="synonym">Botrytis infestans</name>
    <dbReference type="NCBI Taxonomy" id="4787"/>
    <lineage>
        <taxon>Eukaryota</taxon>
        <taxon>Sar</taxon>
        <taxon>Stramenopiles</taxon>
        <taxon>Oomycota</taxon>
        <taxon>Peronosporomycetes</taxon>
        <taxon>Peronosporales</taxon>
        <taxon>Peronosporaceae</taxon>
        <taxon>Phytophthora</taxon>
    </lineage>
</organism>
<feature type="region of interest" description="Disordered" evidence="1">
    <location>
        <begin position="94"/>
        <end position="139"/>
    </location>
</feature>
<name>A0A833TL34_PHYIN</name>
<gene>
    <name evidence="2" type="ORF">GN244_ATG02367</name>
</gene>
<dbReference type="AlphaFoldDB" id="A0A833TL34"/>
<sequence length="139" mass="15365">MRGWDDTPSLNEKVARAVSSEPERTKLLWSTTAAFGKDPKENKQKEGCEGEARRFYDKMAKNPTLIEKIAAAAASAEEDGDNIDDDDYLFEEEVKELEQGDEETPEEATNKSGKGKKTGSALKAKEKIKVAKKPATKMP</sequence>
<comment type="caution">
    <text evidence="2">The sequence shown here is derived from an EMBL/GenBank/DDBJ whole genome shotgun (WGS) entry which is preliminary data.</text>
</comment>
<evidence type="ECO:0000256" key="1">
    <source>
        <dbReference type="SAM" id="MobiDB-lite"/>
    </source>
</evidence>
<dbReference type="EMBL" id="WSZM01000054">
    <property type="protein sequence ID" value="KAF4045235.1"/>
    <property type="molecule type" value="Genomic_DNA"/>
</dbReference>
<reference evidence="2" key="1">
    <citation type="submission" date="2020-04" db="EMBL/GenBank/DDBJ databases">
        <title>Hybrid Assembly of Korean Phytophthora infestans isolates.</title>
        <authorList>
            <person name="Prokchorchik M."/>
            <person name="Lee Y."/>
            <person name="Seo J."/>
            <person name="Cho J.-H."/>
            <person name="Park Y.-E."/>
            <person name="Jang D.-C."/>
            <person name="Im J.-S."/>
            <person name="Choi J.-G."/>
            <person name="Park H.-J."/>
            <person name="Lee G.-B."/>
            <person name="Lee Y.-G."/>
            <person name="Hong S.-Y."/>
            <person name="Cho K."/>
            <person name="Sohn K.H."/>
        </authorList>
    </citation>
    <scope>NUCLEOTIDE SEQUENCE</scope>
    <source>
        <strain evidence="2">KR_1_A1</strain>
    </source>
</reference>
<evidence type="ECO:0000313" key="2">
    <source>
        <dbReference type="EMBL" id="KAF4045235.1"/>
    </source>
</evidence>
<accession>A0A833TL34</accession>
<feature type="compositionally biased region" description="Acidic residues" evidence="1">
    <location>
        <begin position="94"/>
        <end position="106"/>
    </location>
</feature>
<evidence type="ECO:0000313" key="3">
    <source>
        <dbReference type="Proteomes" id="UP000602510"/>
    </source>
</evidence>
<feature type="region of interest" description="Disordered" evidence="1">
    <location>
        <begin position="1"/>
        <end position="23"/>
    </location>
</feature>
<protein>
    <submittedName>
        <fullName evidence="2">Uncharacterized protein</fullName>
    </submittedName>
</protein>
<proteinExistence type="predicted"/>
<dbReference type="Proteomes" id="UP000602510">
    <property type="component" value="Unassembled WGS sequence"/>
</dbReference>
<feature type="compositionally biased region" description="Basic residues" evidence="1">
    <location>
        <begin position="130"/>
        <end position="139"/>
    </location>
</feature>
<keyword evidence="3" id="KW-1185">Reference proteome</keyword>